<evidence type="ECO:0000256" key="2">
    <source>
        <dbReference type="ARBA" id="ARBA00006411"/>
    </source>
</evidence>
<name>A0A1I4X7A2_PSUAM</name>
<dbReference type="RefSeq" id="WP_177238414.1">
    <property type="nucleotide sequence ID" value="NZ_FOUY01000010.1"/>
</dbReference>
<gene>
    <name evidence="5" type="ORF">SAMN05216207_101099</name>
</gene>
<keyword evidence="4" id="KW-0143">Chaperone</keyword>
<dbReference type="EMBL" id="FOUY01000010">
    <property type="protein sequence ID" value="SFN21582.1"/>
    <property type="molecule type" value="Genomic_DNA"/>
</dbReference>
<proteinExistence type="inferred from homology"/>
<dbReference type="STRING" id="260086.SAMN05216207_101099"/>
<sequence>MIDWTRATVLTGTEFDVVRDLLGLGPNPAVLDLLAPGTTDLERARVVRAATASAAARGLVVDGVPVPQLADDIRTLTTPDFRFDLVVAPPYRQRALVGLRAGRAVLAARIDDDVALLRLRPADAPATLVGLLGDVVPGPGPTVRIPVEVLAGAVDAAGDDADRFVRELLRRGCTDAEADLVRRMGRVDGMAQLGAGRGGADPCRAPAVLLVHVTAQGCYYQRRPAPDMPGRPLPQGATVHAGPADVTVLAGELERLADAARRRRTPVGARRAW</sequence>
<dbReference type="InterPro" id="IPR025734">
    <property type="entry name" value="EspG"/>
</dbReference>
<dbReference type="Proteomes" id="UP000199614">
    <property type="component" value="Unassembled WGS sequence"/>
</dbReference>
<reference evidence="5 6" key="1">
    <citation type="submission" date="2016-10" db="EMBL/GenBank/DDBJ databases">
        <authorList>
            <person name="de Groot N.N."/>
        </authorList>
    </citation>
    <scope>NUCLEOTIDE SEQUENCE [LARGE SCALE GENOMIC DNA]</scope>
    <source>
        <strain evidence="5 6">CGMCC 4.1877</strain>
    </source>
</reference>
<evidence type="ECO:0000256" key="3">
    <source>
        <dbReference type="ARBA" id="ARBA00022490"/>
    </source>
</evidence>
<dbReference type="AlphaFoldDB" id="A0A1I4X7A2"/>
<accession>A0A1I4X7A2</accession>
<evidence type="ECO:0000313" key="6">
    <source>
        <dbReference type="Proteomes" id="UP000199614"/>
    </source>
</evidence>
<keyword evidence="3" id="KW-0963">Cytoplasm</keyword>
<comment type="subcellular location">
    <subcellularLocation>
        <location evidence="1">Cytoplasm</location>
    </subcellularLocation>
</comment>
<evidence type="ECO:0000256" key="4">
    <source>
        <dbReference type="ARBA" id="ARBA00023186"/>
    </source>
</evidence>
<keyword evidence="6" id="KW-1185">Reference proteome</keyword>
<evidence type="ECO:0000256" key="1">
    <source>
        <dbReference type="ARBA" id="ARBA00004496"/>
    </source>
</evidence>
<organism evidence="5 6">
    <name type="scientific">Pseudonocardia ammonioxydans</name>
    <dbReference type="NCBI Taxonomy" id="260086"/>
    <lineage>
        <taxon>Bacteria</taxon>
        <taxon>Bacillati</taxon>
        <taxon>Actinomycetota</taxon>
        <taxon>Actinomycetes</taxon>
        <taxon>Pseudonocardiales</taxon>
        <taxon>Pseudonocardiaceae</taxon>
        <taxon>Pseudonocardia</taxon>
    </lineage>
</organism>
<evidence type="ECO:0000313" key="5">
    <source>
        <dbReference type="EMBL" id="SFN21582.1"/>
    </source>
</evidence>
<protein>
    <submittedName>
        <fullName evidence="5">EspG family protein</fullName>
    </submittedName>
</protein>
<comment type="similarity">
    <text evidence="2">Belongs to the EspG family.</text>
</comment>
<dbReference type="Pfam" id="PF14011">
    <property type="entry name" value="ESX-1_EspG"/>
    <property type="match status" value="1"/>
</dbReference>